<evidence type="ECO:0000313" key="2">
    <source>
        <dbReference type="Proteomes" id="UP000241764"/>
    </source>
</evidence>
<name>A0A2P7B360_9HYPH</name>
<protein>
    <submittedName>
        <fullName evidence="1">Nuclease</fullName>
    </submittedName>
</protein>
<organism evidence="1 2">
    <name type="scientific">Phyllobacterium sophorae</name>
    <dbReference type="NCBI Taxonomy" id="1520277"/>
    <lineage>
        <taxon>Bacteria</taxon>
        <taxon>Pseudomonadati</taxon>
        <taxon>Pseudomonadota</taxon>
        <taxon>Alphaproteobacteria</taxon>
        <taxon>Hyphomicrobiales</taxon>
        <taxon>Phyllobacteriaceae</taxon>
        <taxon>Phyllobacterium</taxon>
    </lineage>
</organism>
<sequence>MITFAAMTLAVSGTAMGQENPSGQITAVEKFVSYYSVAYSQGQDRIPRTPSPLTVDLARKDLALETIRPQSALTGNAFLAEDGTIVKLVGAQGCLSTQSLASNISCARFSIIGLSGALGVAIQGAEDAFPCHVFAKSNTPSPIKFAECFFEKRNGEVVSLSGYLVLAGTAFAARDGAGKPLIADNASFEAAAKQARSGIWSNTLFTHPYGERYRNNPINP</sequence>
<evidence type="ECO:0000313" key="1">
    <source>
        <dbReference type="EMBL" id="PSH60902.1"/>
    </source>
</evidence>
<accession>A0A2P7B360</accession>
<dbReference type="Proteomes" id="UP000241764">
    <property type="component" value="Unassembled WGS sequence"/>
</dbReference>
<reference evidence="2" key="1">
    <citation type="submission" date="2017-11" db="EMBL/GenBank/DDBJ databases">
        <authorList>
            <person name="Kuznetsova I."/>
            <person name="Sazanova A."/>
            <person name="Chirak E."/>
            <person name="Safronova V."/>
            <person name="Willems A."/>
        </authorList>
    </citation>
    <scope>NUCLEOTIDE SEQUENCE [LARGE SCALE GENOMIC DNA]</scope>
    <source>
        <strain evidence="2">CCBAU 03422</strain>
    </source>
</reference>
<proteinExistence type="predicted"/>
<dbReference type="EMBL" id="PGGM01000015">
    <property type="protein sequence ID" value="PSH60902.1"/>
    <property type="molecule type" value="Genomic_DNA"/>
</dbReference>
<dbReference type="AlphaFoldDB" id="A0A2P7B360"/>
<gene>
    <name evidence="1" type="ORF">CU103_25400</name>
</gene>
<keyword evidence="2" id="KW-1185">Reference proteome</keyword>
<comment type="caution">
    <text evidence="1">The sequence shown here is derived from an EMBL/GenBank/DDBJ whole genome shotgun (WGS) entry which is preliminary data.</text>
</comment>